<gene>
    <name evidence="1" type="ORF">O181_034304</name>
</gene>
<evidence type="ECO:0000313" key="2">
    <source>
        <dbReference type="Proteomes" id="UP000765509"/>
    </source>
</evidence>
<organism evidence="1 2">
    <name type="scientific">Austropuccinia psidii MF-1</name>
    <dbReference type="NCBI Taxonomy" id="1389203"/>
    <lineage>
        <taxon>Eukaryota</taxon>
        <taxon>Fungi</taxon>
        <taxon>Dikarya</taxon>
        <taxon>Basidiomycota</taxon>
        <taxon>Pucciniomycotina</taxon>
        <taxon>Pucciniomycetes</taxon>
        <taxon>Pucciniales</taxon>
        <taxon>Sphaerophragmiaceae</taxon>
        <taxon>Austropuccinia</taxon>
    </lineage>
</organism>
<dbReference type="PANTHER" id="PTHR46579">
    <property type="entry name" value="F5/8 TYPE C DOMAIN-CONTAINING PROTEIN-RELATED"/>
    <property type="match status" value="1"/>
</dbReference>
<sequence>MIYLDSGIIIQTPCYPKGCKVVVRLGCLIGDLVANHKVAGFASHSATRFCSWCECPKAEIQQLQLGRLRQKRIVKDCSHGFKDLRNETERTRMVKKTGVRWSELNRLHYWDPVHMIPIGLMHNWFEGILQHHFRNRWKWDFEKVQAMGNKSQNHDSDDDFEMQDGDTLSQSGLSWEQTHNMISALSNVRVPFGVTRIPQWLGQVKEGKIKASKWNSLFSIYLPLAAIDIFLGDIEKLSENPTEAVKTCLLVENLAALVECTHILEQKSITVANCLRFGEEYRNYCESSKRLFPGCTINPNHHYALHIEMQLKQWGPLNGVAEFAGERLNGILQRIPTSGQIGKFGLTIMKSFVQWQRLMVKDEFIVSETKKENHEVDFELDRHMYMRLLLHLQKKTPNLRDYSQLPHPDGAQVFLNYEKELSTIKTNGHLICKSEPNNLIQYMSPQNMRFGRVLHILKVMKETSEEELVVVKHLNMAERNWDGDGWLLKAFKKFLVIHVSQIGQIEIVSASHILGTAAYRELPNGALGCREPSVLVHMIKKGGIAIK</sequence>
<dbReference type="Proteomes" id="UP000765509">
    <property type="component" value="Unassembled WGS sequence"/>
</dbReference>
<protein>
    <submittedName>
        <fullName evidence="1">Uncharacterized protein</fullName>
    </submittedName>
</protein>
<comment type="caution">
    <text evidence="1">The sequence shown here is derived from an EMBL/GenBank/DDBJ whole genome shotgun (WGS) entry which is preliminary data.</text>
</comment>
<name>A0A9Q3H9E3_9BASI</name>
<reference evidence="1" key="1">
    <citation type="submission" date="2021-03" db="EMBL/GenBank/DDBJ databases">
        <title>Draft genome sequence of rust myrtle Austropuccinia psidii MF-1, a brazilian biotype.</title>
        <authorList>
            <person name="Quecine M.C."/>
            <person name="Pachon D.M.R."/>
            <person name="Bonatelli M.L."/>
            <person name="Correr F.H."/>
            <person name="Franceschini L.M."/>
            <person name="Leite T.F."/>
            <person name="Margarido G.R.A."/>
            <person name="Almeida C.A."/>
            <person name="Ferrarezi J.A."/>
            <person name="Labate C.A."/>
        </authorList>
    </citation>
    <scope>NUCLEOTIDE SEQUENCE</scope>
    <source>
        <strain evidence="1">MF-1</strain>
    </source>
</reference>
<evidence type="ECO:0000313" key="1">
    <source>
        <dbReference type="EMBL" id="MBW0494589.1"/>
    </source>
</evidence>
<keyword evidence="2" id="KW-1185">Reference proteome</keyword>
<proteinExistence type="predicted"/>
<dbReference type="PANTHER" id="PTHR46579:SF1">
    <property type="entry name" value="F5_8 TYPE C DOMAIN-CONTAINING PROTEIN"/>
    <property type="match status" value="1"/>
</dbReference>
<dbReference type="OrthoDB" id="2289822at2759"/>
<accession>A0A9Q3H9E3</accession>
<dbReference type="EMBL" id="AVOT02012650">
    <property type="protein sequence ID" value="MBW0494589.1"/>
    <property type="molecule type" value="Genomic_DNA"/>
</dbReference>
<dbReference type="AlphaFoldDB" id="A0A9Q3H9E3"/>